<feature type="transmembrane region" description="Helical" evidence="1">
    <location>
        <begin position="226"/>
        <end position="245"/>
    </location>
</feature>
<dbReference type="PANTHER" id="PTHR42867">
    <property type="entry name" value="MEMBRANE PROTEIN-RELATED"/>
    <property type="match status" value="1"/>
</dbReference>
<name>A0A921SSM5_9FIRM</name>
<evidence type="ECO:0000313" key="2">
    <source>
        <dbReference type="EMBL" id="HJG86766.1"/>
    </source>
</evidence>
<evidence type="ECO:0000313" key="3">
    <source>
        <dbReference type="Proteomes" id="UP000760668"/>
    </source>
</evidence>
<protein>
    <submittedName>
        <fullName evidence="2">DUF1385 domain-containing protein</fullName>
    </submittedName>
</protein>
<keyword evidence="1" id="KW-1133">Transmembrane helix</keyword>
<dbReference type="Pfam" id="PF07136">
    <property type="entry name" value="DUF1385"/>
    <property type="match status" value="1"/>
</dbReference>
<evidence type="ECO:0000256" key="1">
    <source>
        <dbReference type="SAM" id="Phobius"/>
    </source>
</evidence>
<dbReference type="RefSeq" id="WP_295368882.1">
    <property type="nucleotide sequence ID" value="NZ_DYUC01000069.1"/>
</dbReference>
<dbReference type="AlphaFoldDB" id="A0A921SSM5"/>
<reference evidence="2" key="2">
    <citation type="submission" date="2021-09" db="EMBL/GenBank/DDBJ databases">
        <authorList>
            <person name="Gilroy R."/>
        </authorList>
    </citation>
    <scope>NUCLEOTIDE SEQUENCE</scope>
    <source>
        <strain evidence="2">CHK179-5677</strain>
    </source>
</reference>
<reference evidence="2" key="1">
    <citation type="journal article" date="2021" name="PeerJ">
        <title>Extensive microbial diversity within the chicken gut microbiome revealed by metagenomics and culture.</title>
        <authorList>
            <person name="Gilroy R."/>
            <person name="Ravi A."/>
            <person name="Getino M."/>
            <person name="Pursley I."/>
            <person name="Horton D.L."/>
            <person name="Alikhan N.F."/>
            <person name="Baker D."/>
            <person name="Gharbi K."/>
            <person name="Hall N."/>
            <person name="Watson M."/>
            <person name="Adriaenssens E.M."/>
            <person name="Foster-Nyarko E."/>
            <person name="Jarju S."/>
            <person name="Secka A."/>
            <person name="Antonio M."/>
            <person name="Oren A."/>
            <person name="Chaudhuri R.R."/>
            <person name="La Ragione R."/>
            <person name="Hildebrand F."/>
            <person name="Pallen M.J."/>
        </authorList>
    </citation>
    <scope>NUCLEOTIDE SEQUENCE</scope>
    <source>
        <strain evidence="2">CHK179-5677</strain>
    </source>
</reference>
<sequence length="326" mass="36239">MSNEHKSCATPFKTMIGGQALIEGIMMMGPEKRAIVVRKPDGQLEEKVDDRVLIKDKHPILGLPFIRGIFNFGSSMANGVKALMYSASFFPEDEEEEEEPSRFELWLEERLGSEKAAGFFVTLAVILGVAFSVGLFILLPTALVGAGGVLAGGMPMWLRNLLEGVVRVVIFMGYLILCSRMKDIRRVFSYHGAEHKTIFCYEKGLPLTVENVRAQPRHHPRCGTSFLFVVIVVAILVSSVVFSFIEVTNTFARMGLHLLMLPVVVGITYEINRFVGAHDNIICRAVRAPGLWMQNFTTFEPDDSMIEVGIRSLTLVLPSVKGKDAW</sequence>
<keyword evidence="1" id="KW-0472">Membrane</keyword>
<proteinExistence type="predicted"/>
<dbReference type="InterPro" id="IPR010787">
    <property type="entry name" value="DUF1385"/>
</dbReference>
<dbReference type="PANTHER" id="PTHR42867:SF1">
    <property type="entry name" value="MEMBRANE PROTEIN-RELATED"/>
    <property type="match status" value="1"/>
</dbReference>
<keyword evidence="1" id="KW-0812">Transmembrane</keyword>
<dbReference type="EMBL" id="DYUC01000069">
    <property type="protein sequence ID" value="HJG86766.1"/>
    <property type="molecule type" value="Genomic_DNA"/>
</dbReference>
<feature type="transmembrane region" description="Helical" evidence="1">
    <location>
        <begin position="157"/>
        <end position="177"/>
    </location>
</feature>
<accession>A0A921SSM5</accession>
<gene>
    <name evidence="2" type="ORF">K8V01_07085</name>
</gene>
<dbReference type="Proteomes" id="UP000760668">
    <property type="component" value="Unassembled WGS sequence"/>
</dbReference>
<feature type="transmembrane region" description="Helical" evidence="1">
    <location>
        <begin position="116"/>
        <end position="137"/>
    </location>
</feature>
<feature type="transmembrane region" description="Helical" evidence="1">
    <location>
        <begin position="251"/>
        <end position="269"/>
    </location>
</feature>
<organism evidence="2 3">
    <name type="scientific">Pseudoflavonifractor capillosus</name>
    <dbReference type="NCBI Taxonomy" id="106588"/>
    <lineage>
        <taxon>Bacteria</taxon>
        <taxon>Bacillati</taxon>
        <taxon>Bacillota</taxon>
        <taxon>Clostridia</taxon>
        <taxon>Eubacteriales</taxon>
        <taxon>Oscillospiraceae</taxon>
        <taxon>Pseudoflavonifractor</taxon>
    </lineage>
</organism>
<comment type="caution">
    <text evidence="2">The sequence shown here is derived from an EMBL/GenBank/DDBJ whole genome shotgun (WGS) entry which is preliminary data.</text>
</comment>